<dbReference type="AlphaFoldDB" id="K1U4A9"/>
<organism evidence="1">
    <name type="scientific">human gut metagenome</name>
    <dbReference type="NCBI Taxonomy" id="408170"/>
    <lineage>
        <taxon>unclassified sequences</taxon>
        <taxon>metagenomes</taxon>
        <taxon>organismal metagenomes</taxon>
    </lineage>
</organism>
<dbReference type="EMBL" id="AJWZ01001639">
    <property type="protein sequence ID" value="EKC73195.1"/>
    <property type="molecule type" value="Genomic_DNA"/>
</dbReference>
<accession>K1U4A9</accession>
<gene>
    <name evidence="1" type="ORF">OBE_02511</name>
</gene>
<name>K1U4A9_9ZZZZ</name>
<comment type="caution">
    <text evidence="1">The sequence shown here is derived from an EMBL/GenBank/DDBJ whole genome shotgun (WGS) entry which is preliminary data.</text>
</comment>
<evidence type="ECO:0000313" key="1">
    <source>
        <dbReference type="EMBL" id="EKC73195.1"/>
    </source>
</evidence>
<reference evidence="1" key="1">
    <citation type="journal article" date="2013" name="Environ. Microbiol.">
        <title>Microbiota from the distal guts of lean and obese adolescents exhibit partial functional redundancy besides clear differences in community structure.</title>
        <authorList>
            <person name="Ferrer M."/>
            <person name="Ruiz A."/>
            <person name="Lanza F."/>
            <person name="Haange S.B."/>
            <person name="Oberbach A."/>
            <person name="Till H."/>
            <person name="Bargiela R."/>
            <person name="Campoy C."/>
            <person name="Segura M.T."/>
            <person name="Richter M."/>
            <person name="von Bergen M."/>
            <person name="Seifert J."/>
            <person name="Suarez A."/>
        </authorList>
    </citation>
    <scope>NUCLEOTIDE SEQUENCE</scope>
</reference>
<dbReference type="PROSITE" id="PS51257">
    <property type="entry name" value="PROKAR_LIPOPROTEIN"/>
    <property type="match status" value="1"/>
</dbReference>
<sequence length="84" mass="8906">MKNYLYILCAFLLAFAGCTKDADVEPIAPAPDENAQVVLTGFSGRGTRTGFGGAEDGAVPFLWSADDYIWARNTRSEAIAEGGS</sequence>
<protein>
    <recommendedName>
        <fullName evidence="2">Lipoprotein</fullName>
    </recommendedName>
</protein>
<evidence type="ECO:0008006" key="2">
    <source>
        <dbReference type="Google" id="ProtNLM"/>
    </source>
</evidence>
<feature type="non-terminal residue" evidence="1">
    <location>
        <position position="84"/>
    </location>
</feature>
<proteinExistence type="predicted"/>